<reference evidence="4" key="1">
    <citation type="submission" date="2019-03" db="EMBL/GenBank/DDBJ databases">
        <authorList>
            <person name="Hao L."/>
        </authorList>
    </citation>
    <scope>NUCLEOTIDE SEQUENCE</scope>
</reference>
<dbReference type="Pfam" id="PF00989">
    <property type="entry name" value="PAS"/>
    <property type="match status" value="1"/>
</dbReference>
<proteinExistence type="predicted"/>
<dbReference type="InterPro" id="IPR035965">
    <property type="entry name" value="PAS-like_dom_sf"/>
</dbReference>
<dbReference type="InterPro" id="IPR013767">
    <property type="entry name" value="PAS_fold"/>
</dbReference>
<dbReference type="GO" id="GO:0016791">
    <property type="term" value="F:phosphatase activity"/>
    <property type="evidence" value="ECO:0007669"/>
    <property type="project" value="TreeGrafter"/>
</dbReference>
<evidence type="ECO:0000313" key="4">
    <source>
        <dbReference type="EMBL" id="VFU16603.1"/>
    </source>
</evidence>
<dbReference type="EMBL" id="CAADRM010000120">
    <property type="protein sequence ID" value="VFU16603.1"/>
    <property type="molecule type" value="Genomic_DNA"/>
</dbReference>
<dbReference type="InterPro" id="IPR000014">
    <property type="entry name" value="PAS"/>
</dbReference>
<protein>
    <submittedName>
        <fullName evidence="4">Phosphoserine phosphatase RsbP</fullName>
        <ecNumber evidence="4">3.1.3.3</ecNumber>
    </submittedName>
</protein>
<dbReference type="SMART" id="SM00091">
    <property type="entry name" value="PAS"/>
    <property type="match status" value="1"/>
</dbReference>
<gene>
    <name evidence="4" type="primary">rsbP</name>
    <name evidence="4" type="ORF">SCFA_550010</name>
</gene>
<dbReference type="CDD" id="cd00130">
    <property type="entry name" value="PAS"/>
    <property type="match status" value="1"/>
</dbReference>
<evidence type="ECO:0000256" key="2">
    <source>
        <dbReference type="SAM" id="Coils"/>
    </source>
</evidence>
<dbReference type="PROSITE" id="PS50112">
    <property type="entry name" value="PAS"/>
    <property type="match status" value="1"/>
</dbReference>
<dbReference type="InterPro" id="IPR036457">
    <property type="entry name" value="PPM-type-like_dom_sf"/>
</dbReference>
<keyword evidence="1 4" id="KW-0378">Hydrolase</keyword>
<dbReference type="Gene3D" id="3.30.450.20">
    <property type="entry name" value="PAS domain"/>
    <property type="match status" value="1"/>
</dbReference>
<dbReference type="SMART" id="SM00331">
    <property type="entry name" value="PP2C_SIG"/>
    <property type="match status" value="1"/>
</dbReference>
<dbReference type="SUPFAM" id="SSF81606">
    <property type="entry name" value="PP2C-like"/>
    <property type="match status" value="1"/>
</dbReference>
<dbReference type="PANTHER" id="PTHR43156:SF2">
    <property type="entry name" value="STAGE II SPORULATION PROTEIN E"/>
    <property type="match status" value="1"/>
</dbReference>
<dbReference type="EC" id="3.1.3.3" evidence="4"/>
<feature type="coiled-coil region" evidence="2">
    <location>
        <begin position="110"/>
        <end position="158"/>
    </location>
</feature>
<dbReference type="AlphaFoldDB" id="A0A485M3V8"/>
<feature type="domain" description="PAS" evidence="3">
    <location>
        <begin position="3"/>
        <end position="87"/>
    </location>
</feature>
<dbReference type="InterPro" id="IPR052016">
    <property type="entry name" value="Bact_Sigma-Reg"/>
</dbReference>
<evidence type="ECO:0000259" key="3">
    <source>
        <dbReference type="PROSITE" id="PS50112"/>
    </source>
</evidence>
<sequence length="420" mass="46704">MQDNEFFVKFTDALPAGLLAVSGDGRIFLWNSTAESITCINRGDIIGRRADDLPESIRGLFHSDSSEVIIEIPGGQFRHISKTVQEISVNETENNVVVAFMDMTEHLIRKQEMEQVLMETAETRDLMEEQAARLAIALAEVDEKNEIIQAQNKRMVDELKMAGKLQKSLLPNIYENIGGVSVSCKYIPSIHIGGDLYDVVDLGQGLSGFIIADVSGHGVAAALVSSMFKMSFHTLAANVASPKILFHMLNQEFNPILSDDYITAFYLLSDSVNNAISFSNAGHPTPLLYKKSTREVIELDTDGFFLGMFDDGAYEEKTITGIERGDALLLYTDCLLETENKEGVPFGLTRLKALFAKTIEESHGQDVIDLIEARIRVYNARENFDDDFTVMLLEFWEQADHSRENGMDSLPADSGGFVEF</sequence>
<dbReference type="GO" id="GO:0006355">
    <property type="term" value="P:regulation of DNA-templated transcription"/>
    <property type="evidence" value="ECO:0007669"/>
    <property type="project" value="InterPro"/>
</dbReference>
<organism evidence="4">
    <name type="scientific">anaerobic digester metagenome</name>
    <dbReference type="NCBI Taxonomy" id="1263854"/>
    <lineage>
        <taxon>unclassified sequences</taxon>
        <taxon>metagenomes</taxon>
        <taxon>ecological metagenomes</taxon>
    </lineage>
</organism>
<accession>A0A485M3V8</accession>
<evidence type="ECO:0000256" key="1">
    <source>
        <dbReference type="ARBA" id="ARBA00022801"/>
    </source>
</evidence>
<dbReference type="Pfam" id="PF07228">
    <property type="entry name" value="SpoIIE"/>
    <property type="match status" value="1"/>
</dbReference>
<dbReference type="SUPFAM" id="SSF55785">
    <property type="entry name" value="PYP-like sensor domain (PAS domain)"/>
    <property type="match status" value="1"/>
</dbReference>
<dbReference type="InterPro" id="IPR001932">
    <property type="entry name" value="PPM-type_phosphatase-like_dom"/>
</dbReference>
<dbReference type="Gene3D" id="3.60.40.10">
    <property type="entry name" value="PPM-type phosphatase domain"/>
    <property type="match status" value="1"/>
</dbReference>
<name>A0A485M3V8_9ZZZZ</name>
<dbReference type="PANTHER" id="PTHR43156">
    <property type="entry name" value="STAGE II SPORULATION PROTEIN E-RELATED"/>
    <property type="match status" value="1"/>
</dbReference>
<keyword evidence="2" id="KW-0175">Coiled coil</keyword>